<accession>A0A0C9YSG3</accession>
<dbReference type="PROSITE" id="PS00729">
    <property type="entry name" value="AP_NUCLEASE_F2_1"/>
    <property type="match status" value="1"/>
</dbReference>
<dbReference type="InterPro" id="IPR036237">
    <property type="entry name" value="Xyl_isomerase-like_sf"/>
</dbReference>
<dbReference type="PROSITE" id="PS51432">
    <property type="entry name" value="AP_NUCLEASE_F2_4"/>
    <property type="match status" value="1"/>
</dbReference>
<comment type="cofactor">
    <cofactor evidence="1">
        <name>Zn(2+)</name>
        <dbReference type="ChEBI" id="CHEBI:29105"/>
    </cofactor>
</comment>
<keyword evidence="8" id="KW-0234">DNA repair</keyword>
<dbReference type="SUPFAM" id="SSF51658">
    <property type="entry name" value="Xylose isomerase-like"/>
    <property type="match status" value="1"/>
</dbReference>
<dbReference type="PROSITE" id="PS00731">
    <property type="entry name" value="AP_NUCLEASE_F2_3"/>
    <property type="match status" value="1"/>
</dbReference>
<evidence type="ECO:0000256" key="1">
    <source>
        <dbReference type="ARBA" id="ARBA00001947"/>
    </source>
</evidence>
<dbReference type="AlphaFoldDB" id="A0A0C9YSG3"/>
<dbReference type="FunFam" id="3.20.20.150:FF:000001">
    <property type="entry name" value="Probable endonuclease 4"/>
    <property type="match status" value="1"/>
</dbReference>
<dbReference type="Proteomes" id="UP000054018">
    <property type="component" value="Unassembled WGS sequence"/>
</dbReference>
<dbReference type="GO" id="GO:0005634">
    <property type="term" value="C:nucleus"/>
    <property type="evidence" value="ECO:0007669"/>
    <property type="project" value="TreeGrafter"/>
</dbReference>
<dbReference type="Gene3D" id="3.20.20.150">
    <property type="entry name" value="Divalent-metal-dependent TIM barrel enzymes"/>
    <property type="match status" value="1"/>
</dbReference>
<dbReference type="GO" id="GO:0003677">
    <property type="term" value="F:DNA binding"/>
    <property type="evidence" value="ECO:0007669"/>
    <property type="project" value="InterPro"/>
</dbReference>
<gene>
    <name evidence="11" type="ORF">PISMIDRAFT_621570</name>
</gene>
<evidence type="ECO:0000256" key="6">
    <source>
        <dbReference type="ARBA" id="ARBA00022801"/>
    </source>
</evidence>
<keyword evidence="7" id="KW-0862">Zinc</keyword>
<name>A0A0C9YSG3_9AGAM</name>
<dbReference type="NCBIfam" id="NF002199">
    <property type="entry name" value="PRK01060.1-4"/>
    <property type="match status" value="1"/>
</dbReference>
<keyword evidence="5" id="KW-0227">DNA damage</keyword>
<feature type="region of interest" description="Disordered" evidence="9">
    <location>
        <begin position="457"/>
        <end position="502"/>
    </location>
</feature>
<evidence type="ECO:0000256" key="3">
    <source>
        <dbReference type="ARBA" id="ARBA00021759"/>
    </source>
</evidence>
<keyword evidence="12" id="KW-1185">Reference proteome</keyword>
<dbReference type="InterPro" id="IPR001719">
    <property type="entry name" value="AP_endonuc_2"/>
</dbReference>
<evidence type="ECO:0000256" key="4">
    <source>
        <dbReference type="ARBA" id="ARBA00022723"/>
    </source>
</evidence>
<sequence length="502" mass="54465">MTSNSDGVLSTIMLVAFKYSTSSTSSLALTRGIAVPVRRLDMVQTRRATRAAVASQHKSTSPDDHHALPARRRSTQPSTKSKARAGVEQPVVARDVHVDRPAKRRRTTRLDDADSTTEGFLTRVRSPWKVGPHVSAAGGVENAVRNAARIGANAFALFVKSQRKWAAPPLTDSNISTFKARMTEFGYSPAHVLVHGSYLMNLGNPDDEKREKSYECFLDEIQRCEQLGLELYNFHPGSTVGRTTKEHSIALVAECINRAHRATANLTIVIENMAGAGNVIGSKFSELRGIIDLVENKDRVGVCLDTCHLYAAGYDISTQAGWVATISEYDDIVGLTYLRGLHLNDARTTLGSKKDRHENIGLGPLSLTFRAVLTDPRMRDLPLILETPSYGSEIDSDGVWAAEIGVLYRMAEIGAGVAQTTVETTPNEQASGVMDQSGDEDMVKALTEEVRAVVAAAKQKGGGQAKGGGKRARLAKGRGEKVRDIESGEEDAEGFEETCRSE</sequence>
<dbReference type="InterPro" id="IPR013022">
    <property type="entry name" value="Xyl_isomerase-like_TIM-brl"/>
</dbReference>
<dbReference type="GO" id="GO:0006284">
    <property type="term" value="P:base-excision repair"/>
    <property type="evidence" value="ECO:0007669"/>
    <property type="project" value="TreeGrafter"/>
</dbReference>
<comment type="similarity">
    <text evidence="2">Belongs to the AP endonuclease 2 family.</text>
</comment>
<dbReference type="OrthoDB" id="7663182at2759"/>
<evidence type="ECO:0000256" key="8">
    <source>
        <dbReference type="ARBA" id="ARBA00023204"/>
    </source>
</evidence>
<dbReference type="PROSITE" id="PS00730">
    <property type="entry name" value="AP_NUCLEASE_F2_2"/>
    <property type="match status" value="1"/>
</dbReference>
<evidence type="ECO:0000259" key="10">
    <source>
        <dbReference type="Pfam" id="PF01261"/>
    </source>
</evidence>
<dbReference type="GO" id="GO:0008081">
    <property type="term" value="F:phosphoric diester hydrolase activity"/>
    <property type="evidence" value="ECO:0007669"/>
    <property type="project" value="TreeGrafter"/>
</dbReference>
<dbReference type="PANTHER" id="PTHR21445:SF0">
    <property type="entry name" value="APURINIC-APYRIMIDINIC ENDONUCLEASE"/>
    <property type="match status" value="1"/>
</dbReference>
<evidence type="ECO:0000313" key="11">
    <source>
        <dbReference type="EMBL" id="KIK19611.1"/>
    </source>
</evidence>
<protein>
    <recommendedName>
        <fullName evidence="3">Apurinic-apyrimidinic endonuclease 1</fullName>
    </recommendedName>
</protein>
<dbReference type="GO" id="GO:0008270">
    <property type="term" value="F:zinc ion binding"/>
    <property type="evidence" value="ECO:0007669"/>
    <property type="project" value="InterPro"/>
</dbReference>
<proteinExistence type="inferred from homology"/>
<evidence type="ECO:0000256" key="9">
    <source>
        <dbReference type="SAM" id="MobiDB-lite"/>
    </source>
</evidence>
<dbReference type="GO" id="GO:0003906">
    <property type="term" value="F:DNA-(apurinic or apyrimidinic site) endonuclease activity"/>
    <property type="evidence" value="ECO:0007669"/>
    <property type="project" value="TreeGrafter"/>
</dbReference>
<dbReference type="STRING" id="765257.A0A0C9YSG3"/>
<dbReference type="SMART" id="SM00518">
    <property type="entry name" value="AP2Ec"/>
    <property type="match status" value="1"/>
</dbReference>
<reference evidence="12" key="2">
    <citation type="submission" date="2015-01" db="EMBL/GenBank/DDBJ databases">
        <title>Evolutionary Origins and Diversification of the Mycorrhizal Mutualists.</title>
        <authorList>
            <consortium name="DOE Joint Genome Institute"/>
            <consortium name="Mycorrhizal Genomics Consortium"/>
            <person name="Kohler A."/>
            <person name="Kuo A."/>
            <person name="Nagy L.G."/>
            <person name="Floudas D."/>
            <person name="Copeland A."/>
            <person name="Barry K.W."/>
            <person name="Cichocki N."/>
            <person name="Veneault-Fourrey C."/>
            <person name="LaButti K."/>
            <person name="Lindquist E.A."/>
            <person name="Lipzen A."/>
            <person name="Lundell T."/>
            <person name="Morin E."/>
            <person name="Murat C."/>
            <person name="Riley R."/>
            <person name="Ohm R."/>
            <person name="Sun H."/>
            <person name="Tunlid A."/>
            <person name="Henrissat B."/>
            <person name="Grigoriev I.V."/>
            <person name="Hibbett D.S."/>
            <person name="Martin F."/>
        </authorList>
    </citation>
    <scope>NUCLEOTIDE SEQUENCE [LARGE SCALE GENOMIC DNA]</scope>
    <source>
        <strain evidence="12">441</strain>
    </source>
</reference>
<feature type="compositionally biased region" description="Basic and acidic residues" evidence="9">
    <location>
        <begin position="477"/>
        <end position="486"/>
    </location>
</feature>
<dbReference type="HAMAP" id="MF_00152">
    <property type="entry name" value="Nfo"/>
    <property type="match status" value="1"/>
</dbReference>
<dbReference type="NCBIfam" id="TIGR00587">
    <property type="entry name" value="nfo"/>
    <property type="match status" value="1"/>
</dbReference>
<keyword evidence="6" id="KW-0378">Hydrolase</keyword>
<dbReference type="GO" id="GO:0005739">
    <property type="term" value="C:mitochondrion"/>
    <property type="evidence" value="ECO:0007669"/>
    <property type="project" value="TreeGrafter"/>
</dbReference>
<keyword evidence="4" id="KW-0479">Metal-binding</keyword>
<dbReference type="CDD" id="cd00019">
    <property type="entry name" value="AP2Ec"/>
    <property type="match status" value="1"/>
</dbReference>
<evidence type="ECO:0000256" key="2">
    <source>
        <dbReference type="ARBA" id="ARBA00005340"/>
    </source>
</evidence>
<dbReference type="PANTHER" id="PTHR21445">
    <property type="entry name" value="ENDONUCLEASE IV ENDODEOXYRIBONUCLEASE IV"/>
    <property type="match status" value="1"/>
</dbReference>
<evidence type="ECO:0000256" key="5">
    <source>
        <dbReference type="ARBA" id="ARBA00022763"/>
    </source>
</evidence>
<dbReference type="Pfam" id="PF01261">
    <property type="entry name" value="AP_endonuc_2"/>
    <property type="match status" value="1"/>
</dbReference>
<feature type="compositionally biased region" description="Acidic residues" evidence="9">
    <location>
        <begin position="487"/>
        <end position="496"/>
    </location>
</feature>
<feature type="domain" description="Xylose isomerase-like TIM barrel" evidence="10">
    <location>
        <begin position="144"/>
        <end position="409"/>
    </location>
</feature>
<feature type="region of interest" description="Disordered" evidence="9">
    <location>
        <begin position="49"/>
        <end position="90"/>
    </location>
</feature>
<dbReference type="InterPro" id="IPR018246">
    <property type="entry name" value="AP_endonuc_F2_Zn_BS"/>
</dbReference>
<evidence type="ECO:0000313" key="12">
    <source>
        <dbReference type="Proteomes" id="UP000054018"/>
    </source>
</evidence>
<dbReference type="HOGENOM" id="CLU_025885_2_0_1"/>
<evidence type="ECO:0000256" key="7">
    <source>
        <dbReference type="ARBA" id="ARBA00022833"/>
    </source>
</evidence>
<organism evidence="11 12">
    <name type="scientific">Pisolithus microcarpus 441</name>
    <dbReference type="NCBI Taxonomy" id="765257"/>
    <lineage>
        <taxon>Eukaryota</taxon>
        <taxon>Fungi</taxon>
        <taxon>Dikarya</taxon>
        <taxon>Basidiomycota</taxon>
        <taxon>Agaricomycotina</taxon>
        <taxon>Agaricomycetes</taxon>
        <taxon>Agaricomycetidae</taxon>
        <taxon>Boletales</taxon>
        <taxon>Sclerodermatineae</taxon>
        <taxon>Pisolithaceae</taxon>
        <taxon>Pisolithus</taxon>
    </lineage>
</organism>
<reference evidence="11 12" key="1">
    <citation type="submission" date="2014-04" db="EMBL/GenBank/DDBJ databases">
        <authorList>
            <consortium name="DOE Joint Genome Institute"/>
            <person name="Kuo A."/>
            <person name="Kohler A."/>
            <person name="Costa M.D."/>
            <person name="Nagy L.G."/>
            <person name="Floudas D."/>
            <person name="Copeland A."/>
            <person name="Barry K.W."/>
            <person name="Cichocki N."/>
            <person name="Veneault-Fourrey C."/>
            <person name="LaButti K."/>
            <person name="Lindquist E.A."/>
            <person name="Lipzen A."/>
            <person name="Lundell T."/>
            <person name="Morin E."/>
            <person name="Murat C."/>
            <person name="Sun H."/>
            <person name="Tunlid A."/>
            <person name="Henrissat B."/>
            <person name="Grigoriev I.V."/>
            <person name="Hibbett D.S."/>
            <person name="Martin F."/>
            <person name="Nordberg H.P."/>
            <person name="Cantor M.N."/>
            <person name="Hua S.X."/>
        </authorList>
    </citation>
    <scope>NUCLEOTIDE SEQUENCE [LARGE SCALE GENOMIC DNA]</scope>
    <source>
        <strain evidence="11 12">441</strain>
    </source>
</reference>
<dbReference type="EMBL" id="KN833781">
    <property type="protein sequence ID" value="KIK19611.1"/>
    <property type="molecule type" value="Genomic_DNA"/>
</dbReference>